<protein>
    <recommendedName>
        <fullName evidence="4">Protein BatD</fullName>
    </recommendedName>
</protein>
<name>A0A370K6F1_9GAMM</name>
<sequence length="496" mass="53301">MDAQPQCLAGRFPAHKVQCRKRDSGANRCTSRGLDGAGASGSGASMKAWLPMACLLLAGWAHAQQPAPAATVATPPSTPPPLQVRVHQEPPGALVEGETATIKVDMLTPDFFKEAPVLPEVHVDGAYLSLTDETPGHLVETVNGATWSGVSRTYLLTPLVSGALEIPAFDVTAKVGAQGSPVTVQTTPLTLQVQPLALPAGVTQALIASAVTLTQTVTPESGGLHVGDGVTRRIEITAEGAPAMMLPPTEFKPVKGLALYATPPVTRDMVGKQGGFVGGSRVDSASYVIQRRGHYSLPPVTVRWMDSRTRTWRESNVPGVSFHAWWGAPSRPRFALPQQGVMPRLIEWCSSDVGIATLGMLALGGLMWRFSDRLRRGLAWWRAWRERRRHAEPVMFAALKRQRHATSPAALAEAVDAWVRRAAEDGGPPTMQDWCVAYGDDALRGDWSALQDTLYGQASAAWSATAIVEGVSRARGHWRRQRRGHRAPALPPLNPA</sequence>
<dbReference type="PANTHER" id="PTHR40940:SF1">
    <property type="entry name" value="PROTEIN BATD"/>
    <property type="match status" value="1"/>
</dbReference>
<accession>A0A370K6F1</accession>
<evidence type="ECO:0008006" key="4">
    <source>
        <dbReference type="Google" id="ProtNLM"/>
    </source>
</evidence>
<dbReference type="InterPro" id="IPR025738">
    <property type="entry name" value="BatD"/>
</dbReference>
<feature type="compositionally biased region" description="Basic residues" evidence="1">
    <location>
        <begin position="477"/>
        <end position="486"/>
    </location>
</feature>
<dbReference type="EMBL" id="QQSY01000004">
    <property type="protein sequence ID" value="RDI97590.1"/>
    <property type="molecule type" value="Genomic_DNA"/>
</dbReference>
<comment type="caution">
    <text evidence="2">The sequence shown here is derived from an EMBL/GenBank/DDBJ whole genome shotgun (WGS) entry which is preliminary data.</text>
</comment>
<evidence type="ECO:0000313" key="2">
    <source>
        <dbReference type="EMBL" id="RDI97590.1"/>
    </source>
</evidence>
<evidence type="ECO:0000313" key="3">
    <source>
        <dbReference type="Proteomes" id="UP000254711"/>
    </source>
</evidence>
<reference evidence="2 3" key="1">
    <citation type="submission" date="2018-07" db="EMBL/GenBank/DDBJ databases">
        <title>Dyella solisilvae sp. nov., isolated from the pine and broad-leaved mixed forest soil.</title>
        <authorList>
            <person name="Gao Z."/>
            <person name="Qiu L."/>
        </authorList>
    </citation>
    <scope>NUCLEOTIDE SEQUENCE [LARGE SCALE GENOMIC DNA]</scope>
    <source>
        <strain evidence="2 3">DHG54</strain>
    </source>
</reference>
<evidence type="ECO:0000256" key="1">
    <source>
        <dbReference type="SAM" id="MobiDB-lite"/>
    </source>
</evidence>
<keyword evidence="3" id="KW-1185">Reference proteome</keyword>
<organism evidence="2 3">
    <name type="scientific">Dyella solisilvae</name>
    <dbReference type="NCBI Taxonomy" id="1920168"/>
    <lineage>
        <taxon>Bacteria</taxon>
        <taxon>Pseudomonadati</taxon>
        <taxon>Pseudomonadota</taxon>
        <taxon>Gammaproteobacteria</taxon>
        <taxon>Lysobacterales</taxon>
        <taxon>Rhodanobacteraceae</taxon>
        <taxon>Dyella</taxon>
    </lineage>
</organism>
<dbReference type="PANTHER" id="PTHR40940">
    <property type="entry name" value="PROTEIN BATD-RELATED"/>
    <property type="match status" value="1"/>
</dbReference>
<dbReference type="Proteomes" id="UP000254711">
    <property type="component" value="Unassembled WGS sequence"/>
</dbReference>
<feature type="region of interest" description="Disordered" evidence="1">
    <location>
        <begin position="22"/>
        <end position="41"/>
    </location>
</feature>
<proteinExistence type="predicted"/>
<feature type="region of interest" description="Disordered" evidence="1">
    <location>
        <begin position="477"/>
        <end position="496"/>
    </location>
</feature>
<dbReference type="AlphaFoldDB" id="A0A370K6F1"/>
<gene>
    <name evidence="2" type="ORF">DVT68_14945</name>
</gene>